<accession>A0A9Q9ENR5</accession>
<feature type="region of interest" description="Disordered" evidence="1">
    <location>
        <begin position="484"/>
        <end position="546"/>
    </location>
</feature>
<keyword evidence="2" id="KW-0812">Transmembrane</keyword>
<dbReference type="AlphaFoldDB" id="A0A9Q9ENR5"/>
<keyword evidence="2" id="KW-0472">Membrane</keyword>
<organism evidence="3 4">
    <name type="scientific">Septoria linicola</name>
    <dbReference type="NCBI Taxonomy" id="215465"/>
    <lineage>
        <taxon>Eukaryota</taxon>
        <taxon>Fungi</taxon>
        <taxon>Dikarya</taxon>
        <taxon>Ascomycota</taxon>
        <taxon>Pezizomycotina</taxon>
        <taxon>Dothideomycetes</taxon>
        <taxon>Dothideomycetidae</taxon>
        <taxon>Mycosphaerellales</taxon>
        <taxon>Mycosphaerellaceae</taxon>
        <taxon>Septoria</taxon>
    </lineage>
</organism>
<keyword evidence="4" id="KW-1185">Reference proteome</keyword>
<evidence type="ECO:0000256" key="2">
    <source>
        <dbReference type="SAM" id="Phobius"/>
    </source>
</evidence>
<feature type="transmembrane region" description="Helical" evidence="2">
    <location>
        <begin position="435"/>
        <end position="459"/>
    </location>
</feature>
<feature type="compositionally biased region" description="Basic and acidic residues" evidence="1">
    <location>
        <begin position="510"/>
        <end position="525"/>
    </location>
</feature>
<reference evidence="3" key="1">
    <citation type="submission" date="2022-06" db="EMBL/GenBank/DDBJ databases">
        <title>Complete genome sequences of two strains of the flax pathogen Septoria linicola.</title>
        <authorList>
            <person name="Lapalu N."/>
            <person name="Simon A."/>
            <person name="Demenou B."/>
            <person name="Paumier D."/>
            <person name="Guillot M.-P."/>
            <person name="Gout L."/>
            <person name="Valade R."/>
        </authorList>
    </citation>
    <scope>NUCLEOTIDE SEQUENCE</scope>
    <source>
        <strain evidence="3">SE15195</strain>
    </source>
</reference>
<protein>
    <submittedName>
        <fullName evidence="3">Uncharacterized protein</fullName>
    </submittedName>
</protein>
<dbReference type="EMBL" id="CP099426">
    <property type="protein sequence ID" value="USW56912.1"/>
    <property type="molecule type" value="Genomic_DNA"/>
</dbReference>
<dbReference type="PANTHER" id="PTHR16861:SF7">
    <property type="entry name" value="MEMBRANE ANCHOR OPY2 N-TERMINAL DOMAIN-CONTAINING PROTEIN"/>
    <property type="match status" value="1"/>
</dbReference>
<gene>
    <name evidence="3" type="ORF">Slin15195_G102310</name>
</gene>
<proteinExistence type="predicted"/>
<evidence type="ECO:0000313" key="3">
    <source>
        <dbReference type="EMBL" id="USW56912.1"/>
    </source>
</evidence>
<dbReference type="PANTHER" id="PTHR16861">
    <property type="entry name" value="GLYCOPROTEIN 38"/>
    <property type="match status" value="1"/>
</dbReference>
<dbReference type="CDD" id="cd12087">
    <property type="entry name" value="TM_EGFR-like"/>
    <property type="match status" value="1"/>
</dbReference>
<name>A0A9Q9ENR5_9PEZI</name>
<sequence>MHQHGSIGLQAQLGRLPQEIFDMICNEVFTARPAVRRIRRPDLKGYTAHRVPHLMHVSRATRTKFALSYYSNSVFVFPEPYDCFAWLGSVLPEYRKLLRDIRYIVSDLEVRSGRAAWVRSFWTHGVQLRVGKDVAECLRFQTTAEGAFGKNSICNGTFAEANATGIYTYQPDVNQGSQTAQPNNTSGRTLPLDLAVTLTEERNTSRLFLSTWLRVNGADYSDDFSLRYDVCGMALSLIPENTIRRGQSDNGSCYKMFDETCVSDVNSAAEDYALQLTLNPTVGSTSNLTVDSIYQVCPDIAQMLNDNPPKSCSKYWQQNTTWIVPTALTGYNASLLYGDSGCVTNATNNIDYHSIMSNSQDYSDVNYDAAVTGVTPIALIWMPIANAARSSTITYSVSQMRCGRPLNITESSREAVALPEATPVGNDGGGPSGGAIAGIVIGVLAAVALVAGFVTWFLLRKRKSRNAAAEQSLDNRKAGYDAVPMYGGDGVEPQSASTEAPDTAISELPEDWRRPELDGGKDVARFELPPDAGVKPVELEGTIPSK</sequence>
<keyword evidence="2" id="KW-1133">Transmembrane helix</keyword>
<evidence type="ECO:0000256" key="1">
    <source>
        <dbReference type="SAM" id="MobiDB-lite"/>
    </source>
</evidence>
<dbReference type="Proteomes" id="UP001056384">
    <property type="component" value="Chromosome 9"/>
</dbReference>
<dbReference type="OrthoDB" id="3649267at2759"/>
<evidence type="ECO:0000313" key="4">
    <source>
        <dbReference type="Proteomes" id="UP001056384"/>
    </source>
</evidence>